<dbReference type="SUPFAM" id="SSF54909">
    <property type="entry name" value="Dimeric alpha+beta barrel"/>
    <property type="match status" value="1"/>
</dbReference>
<dbReference type="RefSeq" id="WP_089824037.1">
    <property type="nucleotide sequence ID" value="NZ_FODV01000005.1"/>
</dbReference>
<sequence>MDAKRELLDLLLSNAREDTDDLARQIGRDAAEVESLIAELEADGTVRGYQAVVDWDRVDEEHVQAEVELNVELDRETGYEEIARRITKFPQVASLRLISGDYDFAVDVEGDSMHDVSNFVSEQIAPIPEVTQTVTHFVMETYKERGIEFGDRDDDDRLSVSP</sequence>
<dbReference type="InterPro" id="IPR019888">
    <property type="entry name" value="Tscrpt_reg_AsnC-like"/>
</dbReference>
<keyword evidence="2" id="KW-0238">DNA-binding</keyword>
<dbReference type="InterPro" id="IPR036388">
    <property type="entry name" value="WH-like_DNA-bd_sf"/>
</dbReference>
<dbReference type="GO" id="GO:0005829">
    <property type="term" value="C:cytosol"/>
    <property type="evidence" value="ECO:0007669"/>
    <property type="project" value="TreeGrafter"/>
</dbReference>
<dbReference type="PANTHER" id="PTHR30154">
    <property type="entry name" value="LEUCINE-RESPONSIVE REGULATORY PROTEIN"/>
    <property type="match status" value="1"/>
</dbReference>
<dbReference type="Gene3D" id="3.30.70.920">
    <property type="match status" value="1"/>
</dbReference>
<accession>A0A1H8SF93</accession>
<evidence type="ECO:0000313" key="3">
    <source>
        <dbReference type="Proteomes" id="UP000199126"/>
    </source>
</evidence>
<dbReference type="EMBL" id="FODV01000005">
    <property type="protein sequence ID" value="SEO77245.1"/>
    <property type="molecule type" value="Genomic_DNA"/>
</dbReference>
<dbReference type="SMART" id="SM00344">
    <property type="entry name" value="HTH_ASNC"/>
    <property type="match status" value="1"/>
</dbReference>
<evidence type="ECO:0000259" key="1">
    <source>
        <dbReference type="Pfam" id="PF01037"/>
    </source>
</evidence>
<dbReference type="SUPFAM" id="SSF46785">
    <property type="entry name" value="Winged helix' DNA-binding domain"/>
    <property type="match status" value="1"/>
</dbReference>
<gene>
    <name evidence="2" type="ORF">SAMN04487948_10541</name>
</gene>
<proteinExistence type="predicted"/>
<protein>
    <submittedName>
        <fullName evidence="2">DNA-binding transcriptional regulator, Lrp family</fullName>
    </submittedName>
</protein>
<dbReference type="Pfam" id="PF01037">
    <property type="entry name" value="AsnC_trans_reg"/>
    <property type="match status" value="1"/>
</dbReference>
<dbReference type="GO" id="GO:0043565">
    <property type="term" value="F:sequence-specific DNA binding"/>
    <property type="evidence" value="ECO:0007669"/>
    <property type="project" value="TreeGrafter"/>
</dbReference>
<organism evidence="2 3">
    <name type="scientific">Halogranum amylolyticum</name>
    <dbReference type="NCBI Taxonomy" id="660520"/>
    <lineage>
        <taxon>Archaea</taxon>
        <taxon>Methanobacteriati</taxon>
        <taxon>Methanobacteriota</taxon>
        <taxon>Stenosarchaea group</taxon>
        <taxon>Halobacteria</taxon>
        <taxon>Halobacteriales</taxon>
        <taxon>Haloferacaceae</taxon>
    </lineage>
</organism>
<dbReference type="Gene3D" id="1.10.10.10">
    <property type="entry name" value="Winged helix-like DNA-binding domain superfamily/Winged helix DNA-binding domain"/>
    <property type="match status" value="1"/>
</dbReference>
<dbReference type="InterPro" id="IPR019887">
    <property type="entry name" value="Tscrpt_reg_AsnC/Lrp_C"/>
</dbReference>
<dbReference type="GO" id="GO:0043200">
    <property type="term" value="P:response to amino acid"/>
    <property type="evidence" value="ECO:0007669"/>
    <property type="project" value="TreeGrafter"/>
</dbReference>
<dbReference type="PANTHER" id="PTHR30154:SF34">
    <property type="entry name" value="TRANSCRIPTIONAL REGULATOR AZLB"/>
    <property type="match status" value="1"/>
</dbReference>
<reference evidence="3" key="1">
    <citation type="submission" date="2016-10" db="EMBL/GenBank/DDBJ databases">
        <authorList>
            <person name="Varghese N."/>
            <person name="Submissions S."/>
        </authorList>
    </citation>
    <scope>NUCLEOTIDE SEQUENCE [LARGE SCALE GENOMIC DNA]</scope>
    <source>
        <strain evidence="3">CGMCC 1.10121</strain>
    </source>
</reference>
<dbReference type="InterPro" id="IPR036390">
    <property type="entry name" value="WH_DNA-bd_sf"/>
</dbReference>
<dbReference type="InterPro" id="IPR011008">
    <property type="entry name" value="Dimeric_a/b-barrel"/>
</dbReference>
<feature type="domain" description="Transcription regulator AsnC/Lrp ligand binding" evidence="1">
    <location>
        <begin position="70"/>
        <end position="141"/>
    </location>
</feature>
<dbReference type="OrthoDB" id="131500at2157"/>
<keyword evidence="3" id="KW-1185">Reference proteome</keyword>
<dbReference type="Proteomes" id="UP000199126">
    <property type="component" value="Unassembled WGS sequence"/>
</dbReference>
<name>A0A1H8SF93_9EURY</name>
<dbReference type="AlphaFoldDB" id="A0A1H8SF93"/>
<evidence type="ECO:0000313" key="2">
    <source>
        <dbReference type="EMBL" id="SEO77245.1"/>
    </source>
</evidence>